<dbReference type="Proteomes" id="UP001281147">
    <property type="component" value="Unassembled WGS sequence"/>
</dbReference>
<reference evidence="1" key="1">
    <citation type="submission" date="2023-07" db="EMBL/GenBank/DDBJ databases">
        <title>Black Yeasts Isolated from many extreme environments.</title>
        <authorList>
            <person name="Coleine C."/>
            <person name="Stajich J.E."/>
            <person name="Selbmann L."/>
        </authorList>
    </citation>
    <scope>NUCLEOTIDE SEQUENCE</scope>
    <source>
        <strain evidence="1">CCFEE 5714</strain>
    </source>
</reference>
<evidence type="ECO:0000313" key="1">
    <source>
        <dbReference type="EMBL" id="KAK3697312.1"/>
    </source>
</evidence>
<comment type="caution">
    <text evidence="1">The sequence shown here is derived from an EMBL/GenBank/DDBJ whole genome shotgun (WGS) entry which is preliminary data.</text>
</comment>
<keyword evidence="2" id="KW-1185">Reference proteome</keyword>
<name>A0ACC3MJM1_9PEZI</name>
<dbReference type="EMBL" id="JAUTXU010000228">
    <property type="protein sequence ID" value="KAK3697312.1"/>
    <property type="molecule type" value="Genomic_DNA"/>
</dbReference>
<accession>A0ACC3MJM1</accession>
<evidence type="ECO:0000313" key="2">
    <source>
        <dbReference type="Proteomes" id="UP001281147"/>
    </source>
</evidence>
<organism evidence="1 2">
    <name type="scientific">Vermiconidia calcicola</name>
    <dbReference type="NCBI Taxonomy" id="1690605"/>
    <lineage>
        <taxon>Eukaryota</taxon>
        <taxon>Fungi</taxon>
        <taxon>Dikarya</taxon>
        <taxon>Ascomycota</taxon>
        <taxon>Pezizomycotina</taxon>
        <taxon>Dothideomycetes</taxon>
        <taxon>Dothideomycetidae</taxon>
        <taxon>Mycosphaerellales</taxon>
        <taxon>Extremaceae</taxon>
        <taxon>Vermiconidia</taxon>
    </lineage>
</organism>
<gene>
    <name evidence="1" type="ORF">LTR37_017545</name>
</gene>
<proteinExistence type="predicted"/>
<sequence>MTQISTKFNFQARPRVLVIAAVFTGHILIMLRINAKPRTGHGAHNKTSLLRYLFPKANVSQQFGSHLFNFRYWFLPTLKRHAQARVHRFLVGRQGRKSDRLPRIVSNPQGRIPTFWKHHNLKDGPWIQRAKMAYTGSANGSYDELLSLRSEAREPGSRRKKLAGYLKAANEIRQSYFNQEGGANGAREGTDEAGVQGPGAFPHAAVVTSGNEEMLIFPSYARRHVKTKAAPPPPSSEESERDYWHREWEKHQDDNAIVDADVRGWIYTPHRGPVSRKQRLVIGLARQLSGLPAPPAVASGESTLSSQGPSRAPSEQRSKQDDELIAHEAEKIVRKGEQEERYARRGAFSEVPYQDRDGDSVYKISSQTSSRTSSPDRGRNRLSQLSLASSVDEESGRLTPPQEKRQNAKMTPAQLTAANNHLLNRLKPFMASPLENTPISAFFYNDTASRQHTVYTDASGHFSFRAALDFVPTHVRVLAGEKLSATEEVTVTSPRGVSMISDIDDTIKHSAIVAGAREIFRNAFIRELGDLTIDGVREWYNTMNDMGVRLHYVSNAPWQMYPVLTSYFELANLPMGSFHMKQYAGMLQGIFEPVAERKKGSLERILGDFPDRKFILVGDSGEADLEVYTDVALDHPGRVLGIFIRDVTTPVKTGYLDQSNGAAGGGWGQGRGHSRNKSTDTLGASKRLSRPGDVQEDDAELRAAIAASLEDMEEETRGARRSINPDSPSPEGPSPLGTPKPRPGVPPRRSNGHSFTQSPVVASPDEDLIDFSDEATPSKPWAAPTPRRTISSQLAQANGSAQTKPSPSPPPKPQALRSPSSGSQQQLPGVEAQGKPPPPRPRKPSNAVVPSPQHIQTWNIKPAKSQAPITSVQPQPHPLSQVTQQSPEAPRQKPPLPSRRTNDTTLRAGLANAHKALGPATYWQSDAAIGQPRLSSSLSYSETPRSISTNSKTNEPQPTSSSSSTKKAAPPPPPRLRNMASYSTTASNRKVADRLSGGWDDGSGGSLPGSPGEAGMTKKEFLWNQRWARAKSILDRQGVTLRSWRVGSDVADVAVKLAEQAIREVERDNGREVKS</sequence>
<protein>
    <submittedName>
        <fullName evidence="1">Uncharacterized protein</fullName>
    </submittedName>
</protein>